<name>A0ABU2LEA2_9ACTN</name>
<dbReference type="PROSITE" id="PS51704">
    <property type="entry name" value="GP_PDE"/>
    <property type="match status" value="1"/>
</dbReference>
<dbReference type="SUPFAM" id="SSF51695">
    <property type="entry name" value="PLC-like phosphodiesterases"/>
    <property type="match status" value="1"/>
</dbReference>
<dbReference type="EMBL" id="JAVREN010000050">
    <property type="protein sequence ID" value="MDT0309925.1"/>
    <property type="molecule type" value="Genomic_DNA"/>
</dbReference>
<dbReference type="InterPro" id="IPR017946">
    <property type="entry name" value="PLC-like_Pdiesterase_TIM-brl"/>
</dbReference>
<feature type="domain" description="GP-PDE" evidence="1">
    <location>
        <begin position="3"/>
        <end position="224"/>
    </location>
</feature>
<organism evidence="2 3">
    <name type="scientific">Streptomyces boetiae</name>
    <dbReference type="NCBI Taxonomy" id="3075541"/>
    <lineage>
        <taxon>Bacteria</taxon>
        <taxon>Bacillati</taxon>
        <taxon>Actinomycetota</taxon>
        <taxon>Actinomycetes</taxon>
        <taxon>Kitasatosporales</taxon>
        <taxon>Streptomycetaceae</taxon>
        <taxon>Streptomyces</taxon>
    </lineage>
</organism>
<dbReference type="RefSeq" id="WP_311632897.1">
    <property type="nucleotide sequence ID" value="NZ_JAVREN010000050.1"/>
</dbReference>
<dbReference type="PANTHER" id="PTHR46211:SF1">
    <property type="entry name" value="GLYCEROPHOSPHODIESTER PHOSPHODIESTERASE, CYTOPLASMIC"/>
    <property type="match status" value="1"/>
</dbReference>
<dbReference type="PANTHER" id="PTHR46211">
    <property type="entry name" value="GLYCEROPHOSPHORYL DIESTER PHOSPHODIESTERASE"/>
    <property type="match status" value="1"/>
</dbReference>
<keyword evidence="3" id="KW-1185">Reference proteome</keyword>
<evidence type="ECO:0000259" key="1">
    <source>
        <dbReference type="PROSITE" id="PS51704"/>
    </source>
</evidence>
<comment type="caution">
    <text evidence="2">The sequence shown here is derived from an EMBL/GenBank/DDBJ whole genome shotgun (WGS) entry which is preliminary data.</text>
</comment>
<proteinExistence type="predicted"/>
<dbReference type="InterPro" id="IPR030395">
    <property type="entry name" value="GP_PDE_dom"/>
</dbReference>
<evidence type="ECO:0000313" key="2">
    <source>
        <dbReference type="EMBL" id="MDT0309925.1"/>
    </source>
</evidence>
<dbReference type="Gene3D" id="3.20.20.190">
    <property type="entry name" value="Phosphatidylinositol (PI) phosphodiesterase"/>
    <property type="match status" value="1"/>
</dbReference>
<reference evidence="3" key="1">
    <citation type="submission" date="2023-07" db="EMBL/GenBank/DDBJ databases">
        <title>30 novel species of actinomycetes from the DSMZ collection.</title>
        <authorList>
            <person name="Nouioui I."/>
        </authorList>
    </citation>
    <scope>NUCLEOTIDE SEQUENCE [LARGE SCALE GENOMIC DNA]</scope>
    <source>
        <strain evidence="3">DSM 44917</strain>
    </source>
</reference>
<dbReference type="Proteomes" id="UP001183388">
    <property type="component" value="Unassembled WGS sequence"/>
</dbReference>
<gene>
    <name evidence="2" type="ORF">RM780_23655</name>
</gene>
<dbReference type="Pfam" id="PF03009">
    <property type="entry name" value="GDPD"/>
    <property type="match status" value="2"/>
</dbReference>
<sequence>MPLLTVGHRGLMGVEPENTLRSFLRADRAGLDAIELDLHLSKDGELMVIHDESVDRTTDGTGRVADLTAAELRGLDAGGGERIPFFGEVADAVRAPLQAEIKDPAAARVLAGLLRRRRLTGRVTVISFHDEALRVTRELLPEVSLGLVTGRSTPTAAERAVALGAGLVSCELERLDAGTVARCREAGLRVIAWTVNDPAQLARARELGLDGVVTDRPEIAREAAA</sequence>
<protein>
    <submittedName>
        <fullName evidence="2">Glycerophosphodiester phosphodiesterase family protein</fullName>
    </submittedName>
</protein>
<evidence type="ECO:0000313" key="3">
    <source>
        <dbReference type="Proteomes" id="UP001183388"/>
    </source>
</evidence>
<accession>A0ABU2LEA2</accession>